<dbReference type="Pfam" id="PF00868">
    <property type="entry name" value="Transglut_N"/>
    <property type="match status" value="1"/>
</dbReference>
<dbReference type="InterPro" id="IPR036985">
    <property type="entry name" value="Transglutaminase-like_sf"/>
</dbReference>
<keyword evidence="17" id="KW-0547">Nucleotide-binding</keyword>
<dbReference type="SUPFAM" id="SSF49309">
    <property type="entry name" value="Transglutaminase, two C-terminal domains"/>
    <property type="match status" value="2"/>
</dbReference>
<evidence type="ECO:0000256" key="15">
    <source>
        <dbReference type="ARBA" id="ARBA00022679"/>
    </source>
</evidence>
<dbReference type="InterPro" id="IPR008958">
    <property type="entry name" value="Transglutaminase_C"/>
</dbReference>
<evidence type="ECO:0000256" key="11">
    <source>
        <dbReference type="ARBA" id="ARBA00022490"/>
    </source>
</evidence>
<evidence type="ECO:0000256" key="33">
    <source>
        <dbReference type="ARBA" id="ARBA00042105"/>
    </source>
</evidence>
<evidence type="ECO:0000256" key="19">
    <source>
        <dbReference type="ARBA" id="ARBA00022837"/>
    </source>
</evidence>
<evidence type="ECO:0000256" key="1">
    <source>
        <dbReference type="ARBA" id="ARBA00001913"/>
    </source>
</evidence>
<evidence type="ECO:0000256" key="2">
    <source>
        <dbReference type="ARBA" id="ARBA00004123"/>
    </source>
</evidence>
<evidence type="ECO:0000256" key="28">
    <source>
        <dbReference type="ARBA" id="ARBA00039019"/>
    </source>
</evidence>
<evidence type="ECO:0000256" key="8">
    <source>
        <dbReference type="ARBA" id="ARBA00005968"/>
    </source>
</evidence>
<keyword evidence="12" id="KW-0964">Secreted</keyword>
<comment type="catalytic activity">
    <reaction evidence="27">
        <text>L-glutaminyl-[protein] + L-lysyl-[protein] = [protein]-L-lysyl-N(6)-5-L-glutamyl-[protein] + NH4(+)</text>
        <dbReference type="Rhea" id="RHEA:54816"/>
        <dbReference type="Rhea" id="RHEA-COMP:9752"/>
        <dbReference type="Rhea" id="RHEA-COMP:10207"/>
        <dbReference type="Rhea" id="RHEA-COMP:14005"/>
        <dbReference type="ChEBI" id="CHEBI:28938"/>
        <dbReference type="ChEBI" id="CHEBI:29969"/>
        <dbReference type="ChEBI" id="CHEBI:30011"/>
        <dbReference type="ChEBI" id="CHEBI:138370"/>
        <dbReference type="EC" id="2.3.2.13"/>
    </reaction>
    <physiologicalReaction direction="left-to-right" evidence="27">
        <dbReference type="Rhea" id="RHEA:54817"/>
    </physiologicalReaction>
</comment>
<keyword evidence="20" id="KW-0496">Mitochondrion</keyword>
<name>A0ABV0ZN86_9TELE</name>
<evidence type="ECO:0000256" key="21">
    <source>
        <dbReference type="ARBA" id="ARBA00023134"/>
    </source>
</evidence>
<evidence type="ECO:0000256" key="4">
    <source>
        <dbReference type="ARBA" id="ARBA00004236"/>
    </source>
</evidence>
<gene>
    <name evidence="44" type="ORF">AMECASPLE_018445</name>
</gene>
<feature type="domain" description="Transglutaminase-like" evidence="43">
    <location>
        <begin position="355"/>
        <end position="446"/>
    </location>
</feature>
<dbReference type="InterPro" id="IPR036238">
    <property type="entry name" value="Transglutaminase_C_sf"/>
</dbReference>
<dbReference type="SMART" id="SM00460">
    <property type="entry name" value="TGc"/>
    <property type="match status" value="1"/>
</dbReference>
<keyword evidence="24" id="KW-0012">Acyltransferase</keyword>
<dbReference type="InterPro" id="IPR001102">
    <property type="entry name" value="Transglutaminase_N"/>
</dbReference>
<dbReference type="Gene3D" id="2.60.40.10">
    <property type="entry name" value="Immunoglobulins"/>
    <property type="match status" value="3"/>
</dbReference>
<dbReference type="InterPro" id="IPR038765">
    <property type="entry name" value="Papain-like_cys_pep_sf"/>
</dbReference>
<evidence type="ECO:0000256" key="29">
    <source>
        <dbReference type="ARBA" id="ARBA00040561"/>
    </source>
</evidence>
<evidence type="ECO:0000256" key="16">
    <source>
        <dbReference type="ARBA" id="ARBA00022723"/>
    </source>
</evidence>
<keyword evidence="45" id="KW-1185">Reference proteome</keyword>
<dbReference type="InterPro" id="IPR014756">
    <property type="entry name" value="Ig_E-set"/>
</dbReference>
<evidence type="ECO:0000313" key="44">
    <source>
        <dbReference type="EMBL" id="MEQ2307461.1"/>
    </source>
</evidence>
<evidence type="ECO:0000256" key="24">
    <source>
        <dbReference type="ARBA" id="ARBA00023315"/>
    </source>
</evidence>
<dbReference type="InterPro" id="IPR013783">
    <property type="entry name" value="Ig-like_fold"/>
</dbReference>
<comment type="catalytic activity">
    <reaction evidence="39">
        <text>L-glutaminyl-[protein] + histamine = 5-histaminyl-L-glutamyl-[protein] + NH4(+)</text>
        <dbReference type="Rhea" id="RHEA:66564"/>
        <dbReference type="Rhea" id="RHEA-COMP:10207"/>
        <dbReference type="Rhea" id="RHEA-COMP:17056"/>
        <dbReference type="ChEBI" id="CHEBI:28938"/>
        <dbReference type="ChEBI" id="CHEBI:30011"/>
        <dbReference type="ChEBI" id="CHEBI:58432"/>
        <dbReference type="ChEBI" id="CHEBI:167179"/>
    </reaction>
    <physiologicalReaction direction="left-to-right" evidence="39">
        <dbReference type="Rhea" id="RHEA:66565"/>
    </physiologicalReaction>
</comment>
<evidence type="ECO:0000256" key="20">
    <source>
        <dbReference type="ARBA" id="ARBA00023128"/>
    </source>
</evidence>
<dbReference type="Proteomes" id="UP001469553">
    <property type="component" value="Unassembled WGS sequence"/>
</dbReference>
<dbReference type="InterPro" id="IPR002931">
    <property type="entry name" value="Transglutaminase-like"/>
</dbReference>
<dbReference type="PANTHER" id="PTHR11590">
    <property type="entry name" value="PROTEIN-GLUTAMINE GAMMA-GLUTAMYLTRANSFERASE"/>
    <property type="match status" value="1"/>
</dbReference>
<comment type="subcellular location">
    <subcellularLocation>
        <location evidence="4">Cell membrane</location>
    </subcellularLocation>
    <subcellularLocation>
        <location evidence="5">Chromosome</location>
    </subcellularLocation>
    <subcellularLocation>
        <location evidence="7">Cytoplasm</location>
        <location evidence="7">Cytosol</location>
    </subcellularLocation>
    <subcellularLocation>
        <location evidence="3">Mitochondrion</location>
    </subcellularLocation>
    <subcellularLocation>
        <location evidence="2">Nucleus</location>
    </subcellularLocation>
    <subcellularLocation>
        <location evidence="6">Secreted</location>
        <location evidence="6">Extracellular space</location>
        <location evidence="6">Extracellular matrix</location>
    </subcellularLocation>
</comment>
<comment type="cofactor">
    <cofactor evidence="1">
        <name>Ca(2+)</name>
        <dbReference type="ChEBI" id="CHEBI:29108"/>
    </cofactor>
</comment>
<dbReference type="EC" id="2.3.2.13" evidence="25"/>
<accession>A0ABV0ZN86</accession>
<dbReference type="Gene3D" id="3.90.260.10">
    <property type="entry name" value="Transglutaminase-like"/>
    <property type="match status" value="1"/>
</dbReference>
<evidence type="ECO:0000256" key="13">
    <source>
        <dbReference type="ARBA" id="ARBA00022530"/>
    </source>
</evidence>
<dbReference type="Pfam" id="PF00927">
    <property type="entry name" value="Transglut_C"/>
    <property type="match status" value="2"/>
</dbReference>
<evidence type="ECO:0000256" key="30">
    <source>
        <dbReference type="ARBA" id="ARBA00041650"/>
    </source>
</evidence>
<evidence type="ECO:0000256" key="14">
    <source>
        <dbReference type="ARBA" id="ARBA00022670"/>
    </source>
</evidence>
<evidence type="ECO:0000256" key="9">
    <source>
        <dbReference type="ARBA" id="ARBA00022454"/>
    </source>
</evidence>
<dbReference type="EC" id="3.5.1.44" evidence="28"/>
<proteinExistence type="inferred from homology"/>
<evidence type="ECO:0000256" key="26">
    <source>
        <dbReference type="ARBA" id="ARBA00036377"/>
    </source>
</evidence>
<evidence type="ECO:0000256" key="18">
    <source>
        <dbReference type="ARBA" id="ARBA00022801"/>
    </source>
</evidence>
<keyword evidence="14" id="KW-0645">Protease</keyword>
<dbReference type="InterPro" id="IPR023608">
    <property type="entry name" value="Transglutaminase_animal"/>
</dbReference>
<comment type="similarity">
    <text evidence="8">Belongs to the transglutaminase superfamily. Transglutaminase family.</text>
</comment>
<dbReference type="Pfam" id="PF01841">
    <property type="entry name" value="Transglut_core"/>
    <property type="match status" value="1"/>
</dbReference>
<evidence type="ECO:0000256" key="40">
    <source>
        <dbReference type="ARBA" id="ARBA00048230"/>
    </source>
</evidence>
<keyword evidence="10" id="KW-1003">Cell membrane</keyword>
<keyword evidence="18" id="KW-0378">Hydrolase</keyword>
<comment type="catalytic activity">
    <reaction evidence="26">
        <text>L-glutaminyl-[protein] + serotonin = 5-serotonyl-L-glutamyl-[protein] + NH4(+)</text>
        <dbReference type="Rhea" id="RHEA:66552"/>
        <dbReference type="Rhea" id="RHEA-COMP:10207"/>
        <dbReference type="Rhea" id="RHEA-COMP:17052"/>
        <dbReference type="ChEBI" id="CHEBI:28938"/>
        <dbReference type="ChEBI" id="CHEBI:30011"/>
        <dbReference type="ChEBI" id="CHEBI:167174"/>
        <dbReference type="ChEBI" id="CHEBI:350546"/>
    </reaction>
    <physiologicalReaction direction="left-to-right" evidence="26">
        <dbReference type="Rhea" id="RHEA:66553"/>
    </physiologicalReaction>
</comment>
<evidence type="ECO:0000259" key="43">
    <source>
        <dbReference type="SMART" id="SM00460"/>
    </source>
</evidence>
<keyword evidence="23" id="KW-0539">Nucleus</keyword>
<evidence type="ECO:0000256" key="32">
    <source>
        <dbReference type="ARBA" id="ARBA00042099"/>
    </source>
</evidence>
<comment type="catalytic activity">
    <reaction evidence="38">
        <text>L-glutaminyl-[protein] + H2O = L-glutamyl-[protein] + NH4(+)</text>
        <dbReference type="Rhea" id="RHEA:16441"/>
        <dbReference type="Rhea" id="RHEA-COMP:10207"/>
        <dbReference type="Rhea" id="RHEA-COMP:10208"/>
        <dbReference type="ChEBI" id="CHEBI:15377"/>
        <dbReference type="ChEBI" id="CHEBI:28938"/>
        <dbReference type="ChEBI" id="CHEBI:29973"/>
        <dbReference type="ChEBI" id="CHEBI:30011"/>
        <dbReference type="EC" id="3.5.1.44"/>
    </reaction>
    <physiologicalReaction direction="left-to-right" evidence="38">
        <dbReference type="Rhea" id="RHEA:16442"/>
    </physiologicalReaction>
</comment>
<sequence length="772" mass="86166">MLASDAAQTPESKKNFRTCLEPSLPYLTGKRWSNHVLLSKQYPRRFEEGRATPPLTRSRRVTNKTEKQPRGNAFCTEQDIHSNKASNFESTAAVMAQALDIERWNLECLFNNTDHRTDLNGVDRLIVRRGQLFTISLYLRSGSYQPGISSLDFIAETGPHPSEQYGTRARFGLSSNIDTSTWSAAVTSPPGDMLALSICSSPKAPIGRYTLNLGHSGSIEFILLFNPWCPADEVYMDSEQSLAEYVLAQDGIIFRGSSKHTIPTPWNFGQFESGILDICLRILDMNPKCLRNPGKDYSGRRNPVYVTRVLSAMVNCNDDKGVLLGKWSDGYEGGVSPLFWRGSVEILRNWDTQACQPVRYGQCWVFAAVACSVSRALGIPCRVITNYLSAHDTNCNLVIERYVNENGELIQSREMIWNYHCWVESWMTRPDLNPDFDGWQASDPTPQEKSEGVYCCGPIPVRAIKDGELTFKYDAPFVFAEVNADVVTFMKKKDGSTSKVTSSGLVGQKISTKSVGNDTREDITHLYKYPEGSDEEREAFKKANHQNKLLQEKPDPGLHITIKVTSDMRKGCDFDVFAVVTNNTEAERKCRLVFGSCAVSYNGFLGGNCGFKDLLNVQLSPGAERRVPLRLNYSKYGDQVTEDNLIRLAALLMDYSTGEAQLAMRNIVLDNPEIKVRILGEPKENRKLAAEISIQNPLPEPLDNCCFSIEGANLTGGNIISERLGCTVGPGEDAKVKIYFTPTRSGLRKLVVDFDSNKLCHVKGYRNVIIGK</sequence>
<evidence type="ECO:0000256" key="7">
    <source>
        <dbReference type="ARBA" id="ARBA00004514"/>
    </source>
</evidence>
<reference evidence="44 45" key="1">
    <citation type="submission" date="2021-06" db="EMBL/GenBank/DDBJ databases">
        <authorList>
            <person name="Palmer J.M."/>
        </authorList>
    </citation>
    <scope>NUCLEOTIDE SEQUENCE [LARGE SCALE GENOMIC DNA]</scope>
    <source>
        <strain evidence="44 45">AS_MEX2019</strain>
        <tissue evidence="44">Muscle</tissue>
    </source>
</reference>
<keyword evidence="15" id="KW-0808">Transferase</keyword>
<evidence type="ECO:0000256" key="3">
    <source>
        <dbReference type="ARBA" id="ARBA00004173"/>
    </source>
</evidence>
<feature type="region of interest" description="Disordered" evidence="42">
    <location>
        <begin position="47"/>
        <end position="71"/>
    </location>
</feature>
<evidence type="ECO:0000256" key="37">
    <source>
        <dbReference type="ARBA" id="ARBA00043138"/>
    </source>
</evidence>
<dbReference type="EMBL" id="JAHRIP010067269">
    <property type="protein sequence ID" value="MEQ2307461.1"/>
    <property type="molecule type" value="Genomic_DNA"/>
</dbReference>
<keyword evidence="9" id="KW-0158">Chromosome</keyword>
<evidence type="ECO:0000256" key="6">
    <source>
        <dbReference type="ARBA" id="ARBA00004498"/>
    </source>
</evidence>
<keyword evidence="16" id="KW-0479">Metal-binding</keyword>
<comment type="catalytic activity">
    <reaction evidence="40">
        <text>L-glutaminyl-[protein] + (R)-noradrenaline = 5-(R)-noradrenalinyl-L-glutamyl-[protein] + NH4(+)</text>
        <dbReference type="Rhea" id="RHEA:66560"/>
        <dbReference type="Rhea" id="RHEA-COMP:10207"/>
        <dbReference type="Rhea" id="RHEA-COMP:17054"/>
        <dbReference type="ChEBI" id="CHEBI:28938"/>
        <dbReference type="ChEBI" id="CHEBI:30011"/>
        <dbReference type="ChEBI" id="CHEBI:72587"/>
        <dbReference type="ChEBI" id="CHEBI:167178"/>
    </reaction>
    <physiologicalReaction direction="left-to-right" evidence="40">
        <dbReference type="Rhea" id="RHEA:66561"/>
    </physiologicalReaction>
</comment>
<evidence type="ECO:0000256" key="42">
    <source>
        <dbReference type="SAM" id="MobiDB-lite"/>
    </source>
</evidence>
<evidence type="ECO:0000256" key="10">
    <source>
        <dbReference type="ARBA" id="ARBA00022475"/>
    </source>
</evidence>
<evidence type="ECO:0000256" key="36">
    <source>
        <dbReference type="ARBA" id="ARBA00043104"/>
    </source>
</evidence>
<keyword evidence="22" id="KW-0472">Membrane</keyword>
<evidence type="ECO:0000256" key="31">
    <source>
        <dbReference type="ARBA" id="ARBA00041677"/>
    </source>
</evidence>
<keyword evidence="11" id="KW-0963">Cytoplasm</keyword>
<evidence type="ECO:0000256" key="12">
    <source>
        <dbReference type="ARBA" id="ARBA00022525"/>
    </source>
</evidence>
<evidence type="ECO:0000313" key="45">
    <source>
        <dbReference type="Proteomes" id="UP001469553"/>
    </source>
</evidence>
<evidence type="ECO:0000256" key="5">
    <source>
        <dbReference type="ARBA" id="ARBA00004286"/>
    </source>
</evidence>
<evidence type="ECO:0000256" key="23">
    <source>
        <dbReference type="ARBA" id="ARBA00023242"/>
    </source>
</evidence>
<evidence type="ECO:0000256" key="27">
    <source>
        <dbReference type="ARBA" id="ARBA00036876"/>
    </source>
</evidence>
<evidence type="ECO:0000256" key="22">
    <source>
        <dbReference type="ARBA" id="ARBA00023136"/>
    </source>
</evidence>
<comment type="caution">
    <text evidence="44">The sequence shown here is derived from an EMBL/GenBank/DDBJ whole genome shotgun (WGS) entry which is preliminary data.</text>
</comment>
<keyword evidence="19" id="KW-0106">Calcium</keyword>
<evidence type="ECO:0000256" key="39">
    <source>
        <dbReference type="ARBA" id="ARBA00047876"/>
    </source>
</evidence>
<protein>
    <recommendedName>
        <fullName evidence="29">Protein-glutamine gamma-glutamyltransferase 2</fullName>
        <ecNumber evidence="25">2.3.2.13</ecNumber>
        <ecNumber evidence="28">3.5.1.44</ecNumber>
    </recommendedName>
    <alternativeName>
        <fullName evidence="32">Isopeptidase TGM2</fullName>
    </alternativeName>
    <alternativeName>
        <fullName evidence="34">Protein-glutamine deamidase TGM2</fullName>
    </alternativeName>
    <alternativeName>
        <fullName evidence="33">Protein-glutamine dopaminyltransferase TGM2</fullName>
    </alternativeName>
    <alternativeName>
        <fullName evidence="36">Protein-glutamine histaminyltransferase TGM2</fullName>
    </alternativeName>
    <alternativeName>
        <fullName evidence="37">Protein-glutamine noradrenalinyltransferase TGM2</fullName>
    </alternativeName>
    <alternativeName>
        <fullName evidence="35">Protein-glutamine serotonyltransferase TGM2</fullName>
    </alternativeName>
    <alternativeName>
        <fullName evidence="31">Tissue transglutaminase</fullName>
    </alternativeName>
    <alternativeName>
        <fullName evidence="30">Transglutaminase-2</fullName>
    </alternativeName>
</protein>
<dbReference type="InterPro" id="IPR050779">
    <property type="entry name" value="Transglutaminase"/>
</dbReference>
<dbReference type="SUPFAM" id="SSF54001">
    <property type="entry name" value="Cysteine proteinases"/>
    <property type="match status" value="1"/>
</dbReference>
<dbReference type="PANTHER" id="PTHR11590:SF6">
    <property type="entry name" value="PROTEIN-GLUTAMINE GAMMA-GLUTAMYLTRANSFERASE 2"/>
    <property type="match status" value="1"/>
</dbReference>
<evidence type="ECO:0000256" key="17">
    <source>
        <dbReference type="ARBA" id="ARBA00022741"/>
    </source>
</evidence>
<evidence type="ECO:0000256" key="34">
    <source>
        <dbReference type="ARBA" id="ARBA00042239"/>
    </source>
</evidence>
<dbReference type="PIRSF" id="PIRSF000459">
    <property type="entry name" value="TGM_EBP42"/>
    <property type="match status" value="1"/>
</dbReference>
<organism evidence="44 45">
    <name type="scientific">Ameca splendens</name>
    <dbReference type="NCBI Taxonomy" id="208324"/>
    <lineage>
        <taxon>Eukaryota</taxon>
        <taxon>Metazoa</taxon>
        <taxon>Chordata</taxon>
        <taxon>Craniata</taxon>
        <taxon>Vertebrata</taxon>
        <taxon>Euteleostomi</taxon>
        <taxon>Actinopterygii</taxon>
        <taxon>Neopterygii</taxon>
        <taxon>Teleostei</taxon>
        <taxon>Neoteleostei</taxon>
        <taxon>Acanthomorphata</taxon>
        <taxon>Ovalentaria</taxon>
        <taxon>Atherinomorphae</taxon>
        <taxon>Cyprinodontiformes</taxon>
        <taxon>Goodeidae</taxon>
        <taxon>Ameca</taxon>
    </lineage>
</organism>
<keyword evidence="13" id="KW-0272">Extracellular matrix</keyword>
<comment type="catalytic activity">
    <reaction evidence="41">
        <text>L-glutaminyl-[protein] + dopamine = 5-dopaminyl-L-glutamyl-[protein] + NH4(+)</text>
        <dbReference type="Rhea" id="RHEA:66556"/>
        <dbReference type="Rhea" id="RHEA-COMP:10207"/>
        <dbReference type="Rhea" id="RHEA-COMP:17053"/>
        <dbReference type="ChEBI" id="CHEBI:28938"/>
        <dbReference type="ChEBI" id="CHEBI:30011"/>
        <dbReference type="ChEBI" id="CHEBI:59905"/>
        <dbReference type="ChEBI" id="CHEBI:167175"/>
    </reaction>
    <physiologicalReaction direction="left-to-right" evidence="41">
        <dbReference type="Rhea" id="RHEA:66557"/>
    </physiologicalReaction>
</comment>
<evidence type="ECO:0000256" key="38">
    <source>
        <dbReference type="ARBA" id="ARBA00047868"/>
    </source>
</evidence>
<evidence type="ECO:0000256" key="41">
    <source>
        <dbReference type="ARBA" id="ARBA00048365"/>
    </source>
</evidence>
<evidence type="ECO:0000256" key="25">
    <source>
        <dbReference type="ARBA" id="ARBA00024222"/>
    </source>
</evidence>
<keyword evidence="21" id="KW-0342">GTP-binding</keyword>
<evidence type="ECO:0000256" key="35">
    <source>
        <dbReference type="ARBA" id="ARBA00042912"/>
    </source>
</evidence>
<dbReference type="SUPFAM" id="SSF81296">
    <property type="entry name" value="E set domains"/>
    <property type="match status" value="1"/>
</dbReference>